<keyword evidence="3" id="KW-1185">Reference proteome</keyword>
<dbReference type="InterPro" id="IPR012338">
    <property type="entry name" value="Beta-lactam/transpept-like"/>
</dbReference>
<evidence type="ECO:0000259" key="1">
    <source>
        <dbReference type="Pfam" id="PF00144"/>
    </source>
</evidence>
<proteinExistence type="predicted"/>
<dbReference type="Proteomes" id="UP000463224">
    <property type="component" value="Unassembled WGS sequence"/>
</dbReference>
<dbReference type="Gene3D" id="3.40.710.10">
    <property type="entry name" value="DD-peptidase/beta-lactamase superfamily"/>
    <property type="match status" value="1"/>
</dbReference>
<name>A0A844QPR4_9HYPH</name>
<dbReference type="SUPFAM" id="SSF56601">
    <property type="entry name" value="beta-lactamase/transpeptidase-like"/>
    <property type="match status" value="1"/>
</dbReference>
<sequence>EHDPDAAQTLPQVLAALPRADGAHGRRFRYASPVTDMLGLVVERAAGQRYHAFLRDRLWRPMGATGEALVTVDRIGTARAAGGIAMTARDLARIGQLVLDGGVAKGRQVVPADWISDLRTNGSRSAWADGDFVDLFAQGRYRSCWYSVGDDHGSLAAIGIHEQWLWIDPQCRVVLAKLSSRPQPSHDPATRREAAMLARIARGL</sequence>
<keyword evidence="2" id="KW-0378">Hydrolase</keyword>
<dbReference type="AlphaFoldDB" id="A0A844QPR4"/>
<organism evidence="2 3">
    <name type="scientific">Nitratireductor arenosus</name>
    <dbReference type="NCBI Taxonomy" id="2682096"/>
    <lineage>
        <taxon>Bacteria</taxon>
        <taxon>Pseudomonadati</taxon>
        <taxon>Pseudomonadota</taxon>
        <taxon>Alphaproteobacteria</taxon>
        <taxon>Hyphomicrobiales</taxon>
        <taxon>Phyllobacteriaceae</taxon>
        <taxon>Nitratireductor</taxon>
    </lineage>
</organism>
<feature type="domain" description="Beta-lactamase-related" evidence="1">
    <location>
        <begin position="7"/>
        <end position="197"/>
    </location>
</feature>
<accession>A0A844QPR4</accession>
<dbReference type="RefSeq" id="WP_156715657.1">
    <property type="nucleotide sequence ID" value="NZ_WPHG01000008.1"/>
</dbReference>
<feature type="non-terminal residue" evidence="2">
    <location>
        <position position="1"/>
    </location>
</feature>
<comment type="caution">
    <text evidence="2">The sequence shown here is derived from an EMBL/GenBank/DDBJ whole genome shotgun (WGS) entry which is preliminary data.</text>
</comment>
<dbReference type="InterPro" id="IPR001466">
    <property type="entry name" value="Beta-lactam-related"/>
</dbReference>
<dbReference type="GO" id="GO:0016787">
    <property type="term" value="F:hydrolase activity"/>
    <property type="evidence" value="ECO:0007669"/>
    <property type="project" value="UniProtKB-KW"/>
</dbReference>
<dbReference type="PANTHER" id="PTHR43283:SF7">
    <property type="entry name" value="BETA-LACTAMASE-RELATED DOMAIN-CONTAINING PROTEIN"/>
    <property type="match status" value="1"/>
</dbReference>
<gene>
    <name evidence="2" type="ORF">GN330_22065</name>
</gene>
<dbReference type="PANTHER" id="PTHR43283">
    <property type="entry name" value="BETA-LACTAMASE-RELATED"/>
    <property type="match status" value="1"/>
</dbReference>
<dbReference type="EMBL" id="WPHG01000008">
    <property type="protein sequence ID" value="MVA99943.1"/>
    <property type="molecule type" value="Genomic_DNA"/>
</dbReference>
<evidence type="ECO:0000313" key="3">
    <source>
        <dbReference type="Proteomes" id="UP000463224"/>
    </source>
</evidence>
<reference evidence="2 3" key="1">
    <citation type="submission" date="2019-12" db="EMBL/GenBank/DDBJ databases">
        <title>Nitratireductor arenosus sp. nov., Isolated from sea sand, Jeju island, South Korea.</title>
        <authorList>
            <person name="Kim W."/>
        </authorList>
    </citation>
    <scope>NUCLEOTIDE SEQUENCE [LARGE SCALE GENOMIC DNA]</scope>
    <source>
        <strain evidence="2 3">CAU 1489</strain>
    </source>
</reference>
<dbReference type="InterPro" id="IPR050789">
    <property type="entry name" value="Diverse_Enzym_Activities"/>
</dbReference>
<protein>
    <submittedName>
        <fullName evidence="2">Serine hydrolase</fullName>
    </submittedName>
</protein>
<evidence type="ECO:0000313" key="2">
    <source>
        <dbReference type="EMBL" id="MVA99943.1"/>
    </source>
</evidence>
<dbReference type="Pfam" id="PF00144">
    <property type="entry name" value="Beta-lactamase"/>
    <property type="match status" value="1"/>
</dbReference>